<dbReference type="AlphaFoldDB" id="A0AA40AVH2"/>
<sequence length="682" mass="75624">MSVTKITMGGGQNPELPAYEYEPLPGPGHFRILRLQFGASDDDIPTCTLETHALSAAPAYKTLSYVWGTGGQTQPLLVQCGEEQEKRVIMVTASLDTVLRRFRPGPMSYSSARTAGWALWVDQICINQGDVDERSEQVQMMRDIYVQAASVLIWLGPDGSRSAPHAKALLAKLAAIRRSPGWTRFPKDHQLRAVGLPPRAAPVWAALQAMLKNTYFERTWVIQEAVFAREADIWWGRTRIPWSTFESGYVIASLNMMYEPDAEPSCPQLSLGRVQALVQSRLQRESSVGWLLMLRLTEHHKATDSRDKVYALVGIVNEPAPFKVDYSLPAARVYTQITRHIIEQSKSLEILSSFHPLDPTSPADDGLPRWVPALDRPSETTTEVEWFDASRKSEAWWKGGPGAAVPGDWKTLTVSGLSIDTVEAASEVIGQTGTEFNDEWRRRIVAAFALLCEHAAAAEKVYGADLIRPFACAFAGGSTIDDNGLPQPADQDELLLRFAIFINDNFMQDLLGDKASDMQGFGAFHRLAEVALDARSASSGPAPKNITLDPKFRESLRARLARVHPNDAEAVSKTAALILRCIRLQDREATQRFAYVAQRFGWRDKRFFVTSSGRIGSGPQQLEEGDSICLLHGGATLFVLRPTPSPVEGEDCHYYLGECYVQGLMKGEGMDLGKPSEWFNLR</sequence>
<dbReference type="EMBL" id="JAUIRO010000003">
    <property type="protein sequence ID" value="KAK0722699.1"/>
    <property type="molecule type" value="Genomic_DNA"/>
</dbReference>
<organism evidence="2 3">
    <name type="scientific">Lasiosphaeria miniovina</name>
    <dbReference type="NCBI Taxonomy" id="1954250"/>
    <lineage>
        <taxon>Eukaryota</taxon>
        <taxon>Fungi</taxon>
        <taxon>Dikarya</taxon>
        <taxon>Ascomycota</taxon>
        <taxon>Pezizomycotina</taxon>
        <taxon>Sordariomycetes</taxon>
        <taxon>Sordariomycetidae</taxon>
        <taxon>Sordariales</taxon>
        <taxon>Lasiosphaeriaceae</taxon>
        <taxon>Lasiosphaeria</taxon>
    </lineage>
</organism>
<dbReference type="InterPro" id="IPR010730">
    <property type="entry name" value="HET"/>
</dbReference>
<accession>A0AA40AVH2</accession>
<gene>
    <name evidence="2" type="ORF">B0T26DRAFT_229115</name>
</gene>
<keyword evidence="3" id="KW-1185">Reference proteome</keyword>
<evidence type="ECO:0000313" key="2">
    <source>
        <dbReference type="EMBL" id="KAK0722699.1"/>
    </source>
</evidence>
<dbReference type="PANTHER" id="PTHR24148:SF73">
    <property type="entry name" value="HET DOMAIN PROTEIN (AFU_ORTHOLOGUE AFUA_8G01020)"/>
    <property type="match status" value="1"/>
</dbReference>
<name>A0AA40AVH2_9PEZI</name>
<comment type="caution">
    <text evidence="2">The sequence shown here is derived from an EMBL/GenBank/DDBJ whole genome shotgun (WGS) entry which is preliminary data.</text>
</comment>
<dbReference type="Pfam" id="PF06985">
    <property type="entry name" value="HET"/>
    <property type="match status" value="1"/>
</dbReference>
<dbReference type="RefSeq" id="XP_060298623.1">
    <property type="nucleotide sequence ID" value="XM_060433886.1"/>
</dbReference>
<evidence type="ECO:0000313" key="3">
    <source>
        <dbReference type="Proteomes" id="UP001172101"/>
    </source>
</evidence>
<dbReference type="GeneID" id="85317156"/>
<feature type="domain" description="Heterokaryon incompatibility" evidence="1">
    <location>
        <begin position="60"/>
        <end position="224"/>
    </location>
</feature>
<protein>
    <submittedName>
        <fullName evidence="2">Heterokaryon incompatibility protein-domain-containing protein</fullName>
    </submittedName>
</protein>
<proteinExistence type="predicted"/>
<evidence type="ECO:0000259" key="1">
    <source>
        <dbReference type="Pfam" id="PF06985"/>
    </source>
</evidence>
<dbReference type="InterPro" id="IPR052895">
    <property type="entry name" value="HetReg/Transcr_Mod"/>
</dbReference>
<dbReference type="Proteomes" id="UP001172101">
    <property type="component" value="Unassembled WGS sequence"/>
</dbReference>
<dbReference type="PANTHER" id="PTHR24148">
    <property type="entry name" value="ANKYRIN REPEAT DOMAIN-CONTAINING PROTEIN 39 HOMOLOG-RELATED"/>
    <property type="match status" value="1"/>
</dbReference>
<reference evidence="2" key="1">
    <citation type="submission" date="2023-06" db="EMBL/GenBank/DDBJ databases">
        <title>Genome-scale phylogeny and comparative genomics of the fungal order Sordariales.</title>
        <authorList>
            <consortium name="Lawrence Berkeley National Laboratory"/>
            <person name="Hensen N."/>
            <person name="Bonometti L."/>
            <person name="Westerberg I."/>
            <person name="Brannstrom I.O."/>
            <person name="Guillou S."/>
            <person name="Cros-Aarteil S."/>
            <person name="Calhoun S."/>
            <person name="Haridas S."/>
            <person name="Kuo A."/>
            <person name="Mondo S."/>
            <person name="Pangilinan J."/>
            <person name="Riley R."/>
            <person name="LaButti K."/>
            <person name="Andreopoulos B."/>
            <person name="Lipzen A."/>
            <person name="Chen C."/>
            <person name="Yanf M."/>
            <person name="Daum C."/>
            <person name="Ng V."/>
            <person name="Clum A."/>
            <person name="Steindorff A."/>
            <person name="Ohm R."/>
            <person name="Martin F."/>
            <person name="Silar P."/>
            <person name="Natvig D."/>
            <person name="Lalanne C."/>
            <person name="Gautier V."/>
            <person name="Ament-velasquez S.L."/>
            <person name="Kruys A."/>
            <person name="Hutchinson M.I."/>
            <person name="Powell A.J."/>
            <person name="Barry K."/>
            <person name="Miller A.N."/>
            <person name="Grigoriev I.V."/>
            <person name="Debuchy R."/>
            <person name="Gladieux P."/>
            <person name="Thoren M.H."/>
            <person name="Johannesson H."/>
        </authorList>
    </citation>
    <scope>NUCLEOTIDE SEQUENCE</scope>
    <source>
        <strain evidence="2">SMH2392-1A</strain>
    </source>
</reference>
<dbReference type="Pfam" id="PF26639">
    <property type="entry name" value="Het-6_barrel"/>
    <property type="match status" value="1"/>
</dbReference>